<name>A0A815MS93_ADIRI</name>
<comment type="caution">
    <text evidence="2">The sequence shown here is derived from an EMBL/GenBank/DDBJ whole genome shotgun (WGS) entry which is preliminary data.</text>
</comment>
<dbReference type="AlphaFoldDB" id="A0A815MS93"/>
<protein>
    <submittedName>
        <fullName evidence="2">Uncharacterized protein</fullName>
    </submittedName>
</protein>
<accession>A0A815MS93</accession>
<evidence type="ECO:0000313" key="2">
    <source>
        <dbReference type="EMBL" id="CAF1420075.1"/>
    </source>
</evidence>
<organism evidence="2 3">
    <name type="scientific">Adineta ricciae</name>
    <name type="common">Rotifer</name>
    <dbReference type="NCBI Taxonomy" id="249248"/>
    <lineage>
        <taxon>Eukaryota</taxon>
        <taxon>Metazoa</taxon>
        <taxon>Spiralia</taxon>
        <taxon>Gnathifera</taxon>
        <taxon>Rotifera</taxon>
        <taxon>Eurotatoria</taxon>
        <taxon>Bdelloidea</taxon>
        <taxon>Adinetida</taxon>
        <taxon>Adinetidae</taxon>
        <taxon>Adineta</taxon>
    </lineage>
</organism>
<evidence type="ECO:0000313" key="3">
    <source>
        <dbReference type="Proteomes" id="UP000663852"/>
    </source>
</evidence>
<dbReference type="EMBL" id="CAJNOJ010000368">
    <property type="protein sequence ID" value="CAF1420075.1"/>
    <property type="molecule type" value="Genomic_DNA"/>
</dbReference>
<evidence type="ECO:0000256" key="1">
    <source>
        <dbReference type="SAM" id="MobiDB-lite"/>
    </source>
</evidence>
<sequence length="119" mass="13093">MNDAPTLAPAFSASTVMLIPRDTPIIPLMRLATTRPFANIDIFFFKFSFTNAISNTDTAEDEDKMQLTVINARAANTLSLALAVGKLSHTSLAPLLRQPCHNPNTNDPDALDNWNLHQE</sequence>
<proteinExistence type="predicted"/>
<dbReference type="Proteomes" id="UP000663852">
    <property type="component" value="Unassembled WGS sequence"/>
</dbReference>
<feature type="region of interest" description="Disordered" evidence="1">
    <location>
        <begin position="97"/>
        <end position="119"/>
    </location>
</feature>
<gene>
    <name evidence="2" type="ORF">EDS130_LOCUS37403</name>
</gene>
<reference evidence="2" key="1">
    <citation type="submission" date="2021-02" db="EMBL/GenBank/DDBJ databases">
        <authorList>
            <person name="Nowell W R."/>
        </authorList>
    </citation>
    <scope>NUCLEOTIDE SEQUENCE</scope>
</reference>